<name>A0A1R0GZ47_9FUNG</name>
<feature type="region of interest" description="Disordered" evidence="1">
    <location>
        <begin position="42"/>
        <end position="80"/>
    </location>
</feature>
<dbReference type="OrthoDB" id="2432520at2759"/>
<evidence type="ECO:0000256" key="1">
    <source>
        <dbReference type="SAM" id="MobiDB-lite"/>
    </source>
</evidence>
<feature type="non-terminal residue" evidence="2">
    <location>
        <position position="1"/>
    </location>
</feature>
<accession>A0A1R0GZ47</accession>
<gene>
    <name evidence="2" type="ORF">AYI68_g3701</name>
</gene>
<protein>
    <submittedName>
        <fullName evidence="2">Uncharacterized protein</fullName>
    </submittedName>
</protein>
<organism evidence="2 3">
    <name type="scientific">Smittium mucronatum</name>
    <dbReference type="NCBI Taxonomy" id="133383"/>
    <lineage>
        <taxon>Eukaryota</taxon>
        <taxon>Fungi</taxon>
        <taxon>Fungi incertae sedis</taxon>
        <taxon>Zoopagomycota</taxon>
        <taxon>Kickxellomycotina</taxon>
        <taxon>Harpellomycetes</taxon>
        <taxon>Harpellales</taxon>
        <taxon>Legeriomycetaceae</taxon>
        <taxon>Smittium</taxon>
    </lineage>
</organism>
<comment type="caution">
    <text evidence="2">The sequence shown here is derived from an EMBL/GenBank/DDBJ whole genome shotgun (WGS) entry which is preliminary data.</text>
</comment>
<evidence type="ECO:0000313" key="2">
    <source>
        <dbReference type="EMBL" id="OLY82184.1"/>
    </source>
</evidence>
<dbReference type="AlphaFoldDB" id="A0A1R0GZ47"/>
<sequence>LIHQNSTTGSNFGSYGQVYRIDNRISSRDTFRHNYYQRPDYLQPKLSHSYPNQQPNKYQDIEISSSQNQSHLPGTPMDIDTLKVRRTVPLSYEGKSRRREKGLCLYCGSDQQIVRNCKLCPQNLKAKPQ</sequence>
<keyword evidence="3" id="KW-1185">Reference proteome</keyword>
<dbReference type="Proteomes" id="UP000187455">
    <property type="component" value="Unassembled WGS sequence"/>
</dbReference>
<feature type="compositionally biased region" description="Polar residues" evidence="1">
    <location>
        <begin position="49"/>
        <end position="72"/>
    </location>
</feature>
<dbReference type="EMBL" id="LSSL01001794">
    <property type="protein sequence ID" value="OLY82184.1"/>
    <property type="molecule type" value="Genomic_DNA"/>
</dbReference>
<evidence type="ECO:0000313" key="3">
    <source>
        <dbReference type="Proteomes" id="UP000187455"/>
    </source>
</evidence>
<dbReference type="STRING" id="133383.A0A1R0GZ47"/>
<reference evidence="2 3" key="1">
    <citation type="journal article" date="2016" name="Mol. Biol. Evol.">
        <title>Genome-Wide Survey of Gut Fungi (Harpellales) Reveals the First Horizontally Transferred Ubiquitin Gene from a Mosquito Host.</title>
        <authorList>
            <person name="Wang Y."/>
            <person name="White M.M."/>
            <person name="Kvist S."/>
            <person name="Moncalvo J.M."/>
        </authorList>
    </citation>
    <scope>NUCLEOTIDE SEQUENCE [LARGE SCALE GENOMIC DNA]</scope>
    <source>
        <strain evidence="2 3">ALG-7-W6</strain>
    </source>
</reference>
<proteinExistence type="predicted"/>